<evidence type="ECO:0000313" key="1">
    <source>
        <dbReference type="EMBL" id="KAG8539434.1"/>
    </source>
</evidence>
<evidence type="ECO:0000313" key="2">
    <source>
        <dbReference type="Proteomes" id="UP000824782"/>
    </source>
</evidence>
<accession>A0AAV6YPU7</accession>
<dbReference type="Proteomes" id="UP000824782">
    <property type="component" value="Unassembled WGS sequence"/>
</dbReference>
<dbReference type="AlphaFoldDB" id="A0AAV6YPU7"/>
<reference evidence="1" key="1">
    <citation type="thesis" date="2020" institute="ProQuest LLC" country="789 East Eisenhower Parkway, Ann Arbor, MI, USA">
        <title>Comparative Genomics and Chromosome Evolution.</title>
        <authorList>
            <person name="Mudd A.B."/>
        </authorList>
    </citation>
    <scope>NUCLEOTIDE SEQUENCE</scope>
    <source>
        <strain evidence="1">237g6f4</strain>
        <tissue evidence="1">Blood</tissue>
    </source>
</reference>
<dbReference type="EMBL" id="WNYA01014718">
    <property type="protein sequence ID" value="KAG8539434.1"/>
    <property type="molecule type" value="Genomic_DNA"/>
</dbReference>
<comment type="caution">
    <text evidence="1">The sequence shown here is derived from an EMBL/GenBank/DDBJ whole genome shotgun (WGS) entry which is preliminary data.</text>
</comment>
<gene>
    <name evidence="1" type="ORF">GDO81_020924</name>
</gene>
<name>A0AAV6YPU7_ENGPU</name>
<keyword evidence="2" id="KW-1185">Reference proteome</keyword>
<protein>
    <submittedName>
        <fullName evidence="1">Uncharacterized protein</fullName>
    </submittedName>
</protein>
<sequence>MNKRLMTHWVSVTDSFGPMQTGGRFTLQLSILFFPFLKLDQMFTFHITLRNWQLHNLKRKEKKSQKCCIKNPLTNQCNSHVRYMLILKM</sequence>
<organism evidence="1 2">
    <name type="scientific">Engystomops pustulosus</name>
    <name type="common">Tungara frog</name>
    <name type="synonym">Physalaemus pustulosus</name>
    <dbReference type="NCBI Taxonomy" id="76066"/>
    <lineage>
        <taxon>Eukaryota</taxon>
        <taxon>Metazoa</taxon>
        <taxon>Chordata</taxon>
        <taxon>Craniata</taxon>
        <taxon>Vertebrata</taxon>
        <taxon>Euteleostomi</taxon>
        <taxon>Amphibia</taxon>
        <taxon>Batrachia</taxon>
        <taxon>Anura</taxon>
        <taxon>Neobatrachia</taxon>
        <taxon>Hyloidea</taxon>
        <taxon>Leptodactylidae</taxon>
        <taxon>Leiuperinae</taxon>
        <taxon>Engystomops</taxon>
    </lineage>
</organism>
<proteinExistence type="predicted"/>